<protein>
    <submittedName>
        <fullName evidence="7">Uncharacterized protein</fullName>
    </submittedName>
</protein>
<evidence type="ECO:0000256" key="6">
    <source>
        <dbReference type="SAM" id="Phobius"/>
    </source>
</evidence>
<reference evidence="7" key="1">
    <citation type="submission" date="2023-07" db="EMBL/GenBank/DDBJ databases">
        <authorList>
            <person name="Stuckert A."/>
        </authorList>
    </citation>
    <scope>NUCLEOTIDE SEQUENCE</scope>
</reference>
<evidence type="ECO:0000313" key="7">
    <source>
        <dbReference type="EMBL" id="CAJ0957144.1"/>
    </source>
</evidence>
<evidence type="ECO:0000256" key="3">
    <source>
        <dbReference type="ARBA" id="ARBA00022692"/>
    </source>
</evidence>
<dbReference type="PANTHER" id="PTHR10383:SF5">
    <property type="entry name" value="SERINE INCORPORATOR 4"/>
    <property type="match status" value="1"/>
</dbReference>
<dbReference type="Pfam" id="PF03348">
    <property type="entry name" value="Serinc"/>
    <property type="match status" value="1"/>
</dbReference>
<name>A0ABN9M3B9_9NEOB</name>
<evidence type="ECO:0000256" key="2">
    <source>
        <dbReference type="ARBA" id="ARBA00006665"/>
    </source>
</evidence>
<organism evidence="7 8">
    <name type="scientific">Ranitomeya imitator</name>
    <name type="common">mimic poison frog</name>
    <dbReference type="NCBI Taxonomy" id="111125"/>
    <lineage>
        <taxon>Eukaryota</taxon>
        <taxon>Metazoa</taxon>
        <taxon>Chordata</taxon>
        <taxon>Craniata</taxon>
        <taxon>Vertebrata</taxon>
        <taxon>Euteleostomi</taxon>
        <taxon>Amphibia</taxon>
        <taxon>Batrachia</taxon>
        <taxon>Anura</taxon>
        <taxon>Neobatrachia</taxon>
        <taxon>Hyloidea</taxon>
        <taxon>Dendrobatidae</taxon>
        <taxon>Dendrobatinae</taxon>
        <taxon>Ranitomeya</taxon>
    </lineage>
</organism>
<keyword evidence="4 6" id="KW-1133">Transmembrane helix</keyword>
<accession>A0ABN9M3B9</accession>
<sequence>MSGTSAGSVYELPLVDVSGAAASEFPSSAWYPGLTGAAKDKRWYFAVLIATLLFYSIATMAFYLLYNYFTHPAGCVLNKGLISINISLCLIMSFISITPCVQLSRPQLRETN</sequence>
<gene>
    <name evidence="7" type="ORF">RIMI_LOCUS15829366</name>
</gene>
<keyword evidence="5 6" id="KW-0472">Membrane</keyword>
<proteinExistence type="inferred from homology"/>
<comment type="subcellular location">
    <subcellularLocation>
        <location evidence="1">Membrane</location>
        <topology evidence="1">Multi-pass membrane protein</topology>
    </subcellularLocation>
</comment>
<evidence type="ECO:0000256" key="1">
    <source>
        <dbReference type="ARBA" id="ARBA00004141"/>
    </source>
</evidence>
<keyword evidence="3 6" id="KW-0812">Transmembrane</keyword>
<dbReference type="Proteomes" id="UP001176940">
    <property type="component" value="Unassembled WGS sequence"/>
</dbReference>
<comment type="caution">
    <text evidence="7">The sequence shown here is derived from an EMBL/GenBank/DDBJ whole genome shotgun (WGS) entry which is preliminary data.</text>
</comment>
<feature type="transmembrane region" description="Helical" evidence="6">
    <location>
        <begin position="43"/>
        <end position="69"/>
    </location>
</feature>
<dbReference type="EMBL" id="CAUEEQ010043250">
    <property type="protein sequence ID" value="CAJ0957144.1"/>
    <property type="molecule type" value="Genomic_DNA"/>
</dbReference>
<dbReference type="PANTHER" id="PTHR10383">
    <property type="entry name" value="SERINE INCORPORATOR"/>
    <property type="match status" value="1"/>
</dbReference>
<evidence type="ECO:0000256" key="5">
    <source>
        <dbReference type="ARBA" id="ARBA00023136"/>
    </source>
</evidence>
<evidence type="ECO:0000313" key="8">
    <source>
        <dbReference type="Proteomes" id="UP001176940"/>
    </source>
</evidence>
<feature type="transmembrane region" description="Helical" evidence="6">
    <location>
        <begin position="81"/>
        <end position="101"/>
    </location>
</feature>
<comment type="similarity">
    <text evidence="2">Belongs to the TDE1 family.</text>
</comment>
<dbReference type="InterPro" id="IPR005016">
    <property type="entry name" value="TDE1/TMS"/>
</dbReference>
<keyword evidence="8" id="KW-1185">Reference proteome</keyword>
<evidence type="ECO:0000256" key="4">
    <source>
        <dbReference type="ARBA" id="ARBA00022989"/>
    </source>
</evidence>